<organism evidence="1 2">
    <name type="scientific">Niveibacterium umoris</name>
    <dbReference type="NCBI Taxonomy" id="1193620"/>
    <lineage>
        <taxon>Bacteria</taxon>
        <taxon>Pseudomonadati</taxon>
        <taxon>Pseudomonadota</taxon>
        <taxon>Betaproteobacteria</taxon>
        <taxon>Rhodocyclales</taxon>
        <taxon>Rhodocyclaceae</taxon>
        <taxon>Niveibacterium</taxon>
    </lineage>
</organism>
<evidence type="ECO:0000313" key="2">
    <source>
        <dbReference type="Proteomes" id="UP000561045"/>
    </source>
</evidence>
<gene>
    <name evidence="1" type="ORF">GGR36_002828</name>
</gene>
<accession>A0A840BP83</accession>
<dbReference type="Proteomes" id="UP000561045">
    <property type="component" value="Unassembled WGS sequence"/>
</dbReference>
<dbReference type="AlphaFoldDB" id="A0A840BP83"/>
<comment type="caution">
    <text evidence="1">The sequence shown here is derived from an EMBL/GenBank/DDBJ whole genome shotgun (WGS) entry which is preliminary data.</text>
</comment>
<evidence type="ECO:0000313" key="1">
    <source>
        <dbReference type="EMBL" id="MBB4013482.1"/>
    </source>
</evidence>
<dbReference type="EMBL" id="JACIET010000002">
    <property type="protein sequence ID" value="MBB4013482.1"/>
    <property type="molecule type" value="Genomic_DNA"/>
</dbReference>
<sequence>MNALRIRPTQALVAALIAFAGVAGTVGTTVIGYQKVAAQAVVPASVMVATAGQNRG</sequence>
<proteinExistence type="predicted"/>
<name>A0A840BP83_9RHOO</name>
<reference evidence="1 2" key="1">
    <citation type="submission" date="2020-08" db="EMBL/GenBank/DDBJ databases">
        <title>Genomic Encyclopedia of Type Strains, Phase IV (KMG-IV): sequencing the most valuable type-strain genomes for metagenomic binning, comparative biology and taxonomic classification.</title>
        <authorList>
            <person name="Goeker M."/>
        </authorList>
    </citation>
    <scope>NUCLEOTIDE SEQUENCE [LARGE SCALE GENOMIC DNA]</scope>
    <source>
        <strain evidence="1 2">DSM 106739</strain>
    </source>
</reference>
<protein>
    <submittedName>
        <fullName evidence="1">Uncharacterized protein</fullName>
    </submittedName>
</protein>
<keyword evidence="2" id="KW-1185">Reference proteome</keyword>
<dbReference type="RefSeq" id="WP_183635349.1">
    <property type="nucleotide sequence ID" value="NZ_BAABLE010000005.1"/>
</dbReference>